<dbReference type="Gene3D" id="3.40.50.410">
    <property type="entry name" value="von Willebrand factor, type A domain"/>
    <property type="match status" value="1"/>
</dbReference>
<feature type="compositionally biased region" description="Basic and acidic residues" evidence="2">
    <location>
        <begin position="473"/>
        <end position="487"/>
    </location>
</feature>
<feature type="compositionally biased region" description="Low complexity" evidence="2">
    <location>
        <begin position="567"/>
        <end position="577"/>
    </location>
</feature>
<dbReference type="EMBL" id="NHNI01000001">
    <property type="protein sequence ID" value="OZY87896.1"/>
    <property type="molecule type" value="Genomic_DNA"/>
</dbReference>
<comment type="caution">
    <text evidence="5">The sequence shown here is derived from an EMBL/GenBank/DDBJ whole genome shotgun (WGS) entry which is preliminary data.</text>
</comment>
<dbReference type="CDD" id="cd00198">
    <property type="entry name" value="vWFA"/>
    <property type="match status" value="1"/>
</dbReference>
<evidence type="ECO:0000256" key="3">
    <source>
        <dbReference type="SAM" id="Phobius"/>
    </source>
</evidence>
<accession>A0A266QE35</accession>
<dbReference type="InterPro" id="IPR002035">
    <property type="entry name" value="VWF_A"/>
</dbReference>
<feature type="domain" description="VWFA" evidence="4">
    <location>
        <begin position="98"/>
        <end position="293"/>
    </location>
</feature>
<dbReference type="PROSITE" id="PS50234">
    <property type="entry name" value="VWFA"/>
    <property type="match status" value="1"/>
</dbReference>
<dbReference type="Pfam" id="PF13519">
    <property type="entry name" value="VWA_2"/>
    <property type="match status" value="1"/>
</dbReference>
<feature type="compositionally biased region" description="Basic and acidic residues" evidence="2">
    <location>
        <begin position="535"/>
        <end position="565"/>
    </location>
</feature>
<feature type="repeat" description="TPR" evidence="1">
    <location>
        <begin position="411"/>
        <end position="444"/>
    </location>
</feature>
<feature type="compositionally biased region" description="Basic and acidic residues" evidence="2">
    <location>
        <begin position="585"/>
        <end position="600"/>
    </location>
</feature>
<feature type="transmembrane region" description="Helical" evidence="3">
    <location>
        <begin position="12"/>
        <end position="33"/>
    </location>
</feature>
<evidence type="ECO:0000259" key="4">
    <source>
        <dbReference type="PROSITE" id="PS50234"/>
    </source>
</evidence>
<organism evidence="5 6">
    <name type="scientific">Cellvibrio mixtus</name>
    <dbReference type="NCBI Taxonomy" id="39650"/>
    <lineage>
        <taxon>Bacteria</taxon>
        <taxon>Pseudomonadati</taxon>
        <taxon>Pseudomonadota</taxon>
        <taxon>Gammaproteobacteria</taxon>
        <taxon>Cellvibrionales</taxon>
        <taxon>Cellvibrionaceae</taxon>
        <taxon>Cellvibrio</taxon>
    </lineage>
</organism>
<dbReference type="InterPro" id="IPR036465">
    <property type="entry name" value="vWFA_dom_sf"/>
</dbReference>
<evidence type="ECO:0000256" key="1">
    <source>
        <dbReference type="PROSITE-ProRule" id="PRU00339"/>
    </source>
</evidence>
<feature type="compositionally biased region" description="Low complexity" evidence="2">
    <location>
        <begin position="488"/>
        <end position="530"/>
    </location>
</feature>
<dbReference type="PANTHER" id="PTHR22550">
    <property type="entry name" value="SPORE GERMINATION PROTEIN"/>
    <property type="match status" value="1"/>
</dbReference>
<keyword evidence="3" id="KW-0812">Transmembrane</keyword>
<sequence length="637" mass="72666">MTIESLFSQFHFLRPAWLLALAPVIVIALLLWYQKHTAKQWQQMVAPELLQYLLDGQTTRIKPWQLLVLLFAWIVSCIALAGPSWEKRPVAVEQNQQALVMMLDLSPSMMSEDLKPSRLVRARLKIADMLRQRKDGQTALLVYAGDVHVVTPLTDDTETINNIIPALHPGIMPAQGSNTEAAISRALQLLKDAAITQGDLLLITDGVDEDAQYNLREIMKREPQYRLSILGVGGDAPTPIPSSKGGFVRDNARNIVTTKLNSGELQQLAQDTRGRYRTLANTSSDIDYLLNLPAPAKEETQRVEREFDSWYDRGHWLVLLLLPIVLYSFRRGVFLSFLLLPLIGLTPSKSYALSWDELWKNNNQQAYEKLQQDNAAEAAQDFTDPQWKASAQYKAGDYAAAAKGFADMNTDTGHYNRGNALAKANQLAEALKAYDQALKLNPTMDDAKKNRQLVEEALKQQQQQNQDQQDEQQDNKDQQDKDNKDQQQDQQKNQQNDQQQDQNDQQQDANNQQNQDQNQSDQQQDQQSSADQDEQQDKAEQDQEQSDKDKSDEEKAAEAAQREQEEQQAAQEQQTAEPTEDNLTDEERQAMEQWLRRVPDDPGGLLRNKFNYEYYKRNQDIMNGDWAPPENGAENRW</sequence>
<protein>
    <recommendedName>
        <fullName evidence="4">VWFA domain-containing protein</fullName>
    </recommendedName>
</protein>
<dbReference type="InterPro" id="IPR050768">
    <property type="entry name" value="UPF0353/GerABKA_families"/>
</dbReference>
<dbReference type="InterPro" id="IPR011990">
    <property type="entry name" value="TPR-like_helical_dom_sf"/>
</dbReference>
<dbReference type="SUPFAM" id="SSF53300">
    <property type="entry name" value="vWA-like"/>
    <property type="match status" value="1"/>
</dbReference>
<keyword evidence="6" id="KW-1185">Reference proteome</keyword>
<dbReference type="InterPro" id="IPR019734">
    <property type="entry name" value="TPR_rpt"/>
</dbReference>
<keyword evidence="1" id="KW-0802">TPR repeat</keyword>
<dbReference type="Proteomes" id="UP000216101">
    <property type="component" value="Unassembled WGS sequence"/>
</dbReference>
<evidence type="ECO:0000313" key="6">
    <source>
        <dbReference type="Proteomes" id="UP000216101"/>
    </source>
</evidence>
<name>A0A266QE35_9GAMM</name>
<feature type="transmembrane region" description="Helical" evidence="3">
    <location>
        <begin position="66"/>
        <end position="85"/>
    </location>
</feature>
<dbReference type="PANTHER" id="PTHR22550:SF14">
    <property type="entry name" value="VWFA DOMAIN-CONTAINING PROTEIN"/>
    <property type="match status" value="1"/>
</dbReference>
<dbReference type="PROSITE" id="PS50005">
    <property type="entry name" value="TPR"/>
    <property type="match status" value="1"/>
</dbReference>
<gene>
    <name evidence="5" type="ORF">CBP51_01810</name>
</gene>
<keyword evidence="3" id="KW-0472">Membrane</keyword>
<reference evidence="6" key="1">
    <citation type="submission" date="2017-05" db="EMBL/GenBank/DDBJ databases">
        <authorList>
            <person name="Barney B.M."/>
        </authorList>
    </citation>
    <scope>NUCLEOTIDE SEQUENCE [LARGE SCALE GENOMIC DNA]</scope>
    <source>
        <strain evidence="6">PSBB022</strain>
    </source>
</reference>
<dbReference type="Gene3D" id="1.25.40.10">
    <property type="entry name" value="Tetratricopeptide repeat domain"/>
    <property type="match status" value="1"/>
</dbReference>
<evidence type="ECO:0000256" key="2">
    <source>
        <dbReference type="SAM" id="MobiDB-lite"/>
    </source>
</evidence>
<dbReference type="SUPFAM" id="SSF48452">
    <property type="entry name" value="TPR-like"/>
    <property type="match status" value="1"/>
</dbReference>
<dbReference type="SMART" id="SM00327">
    <property type="entry name" value="VWA"/>
    <property type="match status" value="1"/>
</dbReference>
<dbReference type="Pfam" id="PF00515">
    <property type="entry name" value="TPR_1"/>
    <property type="match status" value="1"/>
</dbReference>
<feature type="region of interest" description="Disordered" evidence="2">
    <location>
        <begin position="457"/>
        <end position="607"/>
    </location>
</feature>
<proteinExistence type="predicted"/>
<dbReference type="SMART" id="SM00028">
    <property type="entry name" value="TPR"/>
    <property type="match status" value="1"/>
</dbReference>
<dbReference type="AlphaFoldDB" id="A0A266QE35"/>
<evidence type="ECO:0000313" key="5">
    <source>
        <dbReference type="EMBL" id="OZY87896.1"/>
    </source>
</evidence>
<keyword evidence="3" id="KW-1133">Transmembrane helix</keyword>